<dbReference type="RefSeq" id="WP_116225341.1">
    <property type="nucleotide sequence ID" value="NZ_AP018437.1"/>
</dbReference>
<dbReference type="GO" id="GO:0004029">
    <property type="term" value="F:aldehyde dehydrogenase (NAD+) activity"/>
    <property type="evidence" value="ECO:0007669"/>
    <property type="project" value="TreeGrafter"/>
</dbReference>
<organism evidence="2 3">
    <name type="scientific">Pelolinea submarina</name>
    <dbReference type="NCBI Taxonomy" id="913107"/>
    <lineage>
        <taxon>Bacteria</taxon>
        <taxon>Bacillati</taxon>
        <taxon>Chloroflexota</taxon>
        <taxon>Anaerolineae</taxon>
        <taxon>Anaerolineales</taxon>
        <taxon>Anaerolineaceae</taxon>
        <taxon>Pelolinea</taxon>
    </lineage>
</organism>
<protein>
    <submittedName>
        <fullName evidence="2">Dihydroflavonol-4-reductase</fullName>
    </submittedName>
</protein>
<accession>A0A347ZP61</accession>
<dbReference type="CDD" id="cd05228">
    <property type="entry name" value="AR_FR_like_1_SDR_e"/>
    <property type="match status" value="1"/>
</dbReference>
<name>A0A347ZP61_9CHLR</name>
<dbReference type="SUPFAM" id="SSF51735">
    <property type="entry name" value="NAD(P)-binding Rossmann-fold domains"/>
    <property type="match status" value="1"/>
</dbReference>
<dbReference type="Gene3D" id="3.40.50.720">
    <property type="entry name" value="NAD(P)-binding Rossmann-like Domain"/>
    <property type="match status" value="1"/>
</dbReference>
<sequence length="329" mass="36199">MILVTGAAGHIGNVLVRELVNDGNDVRALILPGEDVSSLEGLSVEIVQGDVLDPQSLDAAMHGVDLVFHLAGIISILPGQDNLMRRVNVDGTRNVLAAAQKAGVSRLVYTSSIHALSRDWLGKIDEHVPFDPDNQAGEYDRTKAQASLAVLEAVKQGLDAVIVCPTGVVGPYDYRGSEMGDLLRSWLRLRPHLMIEGAYDFVDVRDVARGQILACEHGKTGEVYILSGGRVRLMEMKQMVQDVLGKHSMTIKIPTWLAKFASLFTPLFYRLTRQVPKFTEYSLETVQSNSDISNQKARNELGYSPRALVTTIGDTVRWWLAKEGKTHIL</sequence>
<dbReference type="AlphaFoldDB" id="A0A347ZP61"/>
<dbReference type="InterPro" id="IPR001509">
    <property type="entry name" value="Epimerase_deHydtase"/>
</dbReference>
<evidence type="ECO:0000313" key="2">
    <source>
        <dbReference type="EMBL" id="REG08693.1"/>
    </source>
</evidence>
<evidence type="ECO:0000259" key="1">
    <source>
        <dbReference type="Pfam" id="PF01370"/>
    </source>
</evidence>
<dbReference type="PANTHER" id="PTHR48079:SF6">
    <property type="entry name" value="NAD(P)-BINDING DOMAIN-CONTAINING PROTEIN-RELATED"/>
    <property type="match status" value="1"/>
</dbReference>
<dbReference type="Pfam" id="PF01370">
    <property type="entry name" value="Epimerase"/>
    <property type="match status" value="1"/>
</dbReference>
<keyword evidence="3" id="KW-1185">Reference proteome</keyword>
<evidence type="ECO:0000313" key="3">
    <source>
        <dbReference type="Proteomes" id="UP000256388"/>
    </source>
</evidence>
<dbReference type="EMBL" id="QUMS01000002">
    <property type="protein sequence ID" value="REG08693.1"/>
    <property type="molecule type" value="Genomic_DNA"/>
</dbReference>
<proteinExistence type="predicted"/>
<dbReference type="Proteomes" id="UP000256388">
    <property type="component" value="Unassembled WGS sequence"/>
</dbReference>
<gene>
    <name evidence="2" type="ORF">DFR64_2067</name>
</gene>
<comment type="caution">
    <text evidence="2">The sequence shown here is derived from an EMBL/GenBank/DDBJ whole genome shotgun (WGS) entry which is preliminary data.</text>
</comment>
<reference evidence="2 3" key="1">
    <citation type="submission" date="2018-08" db="EMBL/GenBank/DDBJ databases">
        <title>Genomic Encyclopedia of Type Strains, Phase IV (KMG-IV): sequencing the most valuable type-strain genomes for metagenomic binning, comparative biology and taxonomic classification.</title>
        <authorList>
            <person name="Goeker M."/>
        </authorList>
    </citation>
    <scope>NUCLEOTIDE SEQUENCE [LARGE SCALE GENOMIC DNA]</scope>
    <source>
        <strain evidence="2 3">DSM 23923</strain>
    </source>
</reference>
<dbReference type="InterPro" id="IPR051783">
    <property type="entry name" value="NAD(P)-dependent_oxidoreduct"/>
</dbReference>
<dbReference type="OrthoDB" id="9807212at2"/>
<dbReference type="InterPro" id="IPR036291">
    <property type="entry name" value="NAD(P)-bd_dom_sf"/>
</dbReference>
<feature type="domain" description="NAD-dependent epimerase/dehydratase" evidence="1">
    <location>
        <begin position="2"/>
        <end position="224"/>
    </location>
</feature>
<dbReference type="GO" id="GO:0005737">
    <property type="term" value="C:cytoplasm"/>
    <property type="evidence" value="ECO:0007669"/>
    <property type="project" value="TreeGrafter"/>
</dbReference>
<dbReference type="PANTHER" id="PTHR48079">
    <property type="entry name" value="PROTEIN YEEZ"/>
    <property type="match status" value="1"/>
</dbReference>